<feature type="region of interest" description="Disordered" evidence="6">
    <location>
        <begin position="395"/>
        <end position="437"/>
    </location>
</feature>
<sequence length="437" mass="47095">MKKLLIITSLLALTLTQNACNQEYLNPSAASEVQVVNSPDGLVTLVNGLQYRYTFGRTGVIYNAVTAGGLATRELRVLNAGNTDELFLEQGFASVQGSNAVVRNLWTSAQLTRATSDIVLTNAERVIADPGLRSGVIAYASIFKALSLGTLAQFFQQAPITTGTNAPFVSREQLLRSAIQQLETAATLVGTTPPSAAFTARVPVGIDIPNTIQALIARYALFVGDFDKAIAAAGRVTLTVRSSFAFDDNTQNPVFFTAFGNTNVFAPTNTNFGLTGALAPDPTDRRIAFYTRANPTATQNLGTGFYTANNAPVPVYLPGEILLIRAEAFARKNDLTNAVTELNRVLTKTPAQDAWGVGAGLPAYAGPQTANDILLQIYENRQIELAYQGFRLEDSRRFSRPGPDTTPQANAERTRNFLPYPFTERDNNTSTPVDPAN</sequence>
<keyword evidence="3 7" id="KW-0732">Signal</keyword>
<evidence type="ECO:0000259" key="8">
    <source>
        <dbReference type="Pfam" id="PF07980"/>
    </source>
</evidence>
<evidence type="ECO:0000256" key="3">
    <source>
        <dbReference type="ARBA" id="ARBA00022729"/>
    </source>
</evidence>
<feature type="chain" id="PRO_5012185117" description="RagB/SusD domain-containing protein" evidence="7">
    <location>
        <begin position="20"/>
        <end position="437"/>
    </location>
</feature>
<feature type="domain" description="RagB/SusD" evidence="8">
    <location>
        <begin position="264"/>
        <end position="412"/>
    </location>
</feature>
<comment type="similarity">
    <text evidence="2">Belongs to the SusD family.</text>
</comment>
<feature type="signal peptide" evidence="7">
    <location>
        <begin position="1"/>
        <end position="19"/>
    </location>
</feature>
<dbReference type="RefSeq" id="WP_077133675.1">
    <property type="nucleotide sequence ID" value="NZ_CP014263.1"/>
</dbReference>
<evidence type="ECO:0000256" key="7">
    <source>
        <dbReference type="SAM" id="SignalP"/>
    </source>
</evidence>
<comment type="subcellular location">
    <subcellularLocation>
        <location evidence="1">Cell outer membrane</location>
    </subcellularLocation>
</comment>
<dbReference type="AlphaFoldDB" id="A0A1P9X3K8"/>
<accession>A0A1P9X3K8</accession>
<dbReference type="GO" id="GO:0009279">
    <property type="term" value="C:cell outer membrane"/>
    <property type="evidence" value="ECO:0007669"/>
    <property type="project" value="UniProtKB-SubCell"/>
</dbReference>
<name>A0A1P9X3K8_9BACT</name>
<evidence type="ECO:0000256" key="1">
    <source>
        <dbReference type="ARBA" id="ARBA00004442"/>
    </source>
</evidence>
<dbReference type="STRING" id="1178516.AWR27_24630"/>
<dbReference type="KEGG" id="smon:AWR27_24630"/>
<feature type="compositionally biased region" description="Polar residues" evidence="6">
    <location>
        <begin position="428"/>
        <end position="437"/>
    </location>
</feature>
<keyword evidence="5" id="KW-0998">Cell outer membrane</keyword>
<evidence type="ECO:0000256" key="2">
    <source>
        <dbReference type="ARBA" id="ARBA00006275"/>
    </source>
</evidence>
<dbReference type="Proteomes" id="UP000187941">
    <property type="component" value="Chromosome"/>
</dbReference>
<dbReference type="InterPro" id="IPR011990">
    <property type="entry name" value="TPR-like_helical_dom_sf"/>
</dbReference>
<dbReference type="SUPFAM" id="SSF48452">
    <property type="entry name" value="TPR-like"/>
    <property type="match status" value="1"/>
</dbReference>
<evidence type="ECO:0000256" key="5">
    <source>
        <dbReference type="ARBA" id="ARBA00023237"/>
    </source>
</evidence>
<keyword evidence="10" id="KW-1185">Reference proteome</keyword>
<dbReference type="InterPro" id="IPR012944">
    <property type="entry name" value="SusD_RagB_dom"/>
</dbReference>
<dbReference type="Gene3D" id="1.25.40.390">
    <property type="match status" value="1"/>
</dbReference>
<dbReference type="Pfam" id="PF07980">
    <property type="entry name" value="SusD_RagB"/>
    <property type="match status" value="1"/>
</dbReference>
<keyword evidence="4" id="KW-0472">Membrane</keyword>
<reference evidence="9 10" key="1">
    <citation type="submission" date="2016-01" db="EMBL/GenBank/DDBJ databases">
        <authorList>
            <person name="Oliw E.H."/>
        </authorList>
    </citation>
    <scope>NUCLEOTIDE SEQUENCE [LARGE SCALE GENOMIC DNA]</scope>
    <source>
        <strain evidence="9 10">DY10</strain>
    </source>
</reference>
<evidence type="ECO:0000313" key="9">
    <source>
        <dbReference type="EMBL" id="AQG82199.1"/>
    </source>
</evidence>
<protein>
    <recommendedName>
        <fullName evidence="8">RagB/SusD domain-containing protein</fullName>
    </recommendedName>
</protein>
<gene>
    <name evidence="9" type="ORF">AWR27_24630</name>
</gene>
<evidence type="ECO:0000256" key="6">
    <source>
        <dbReference type="SAM" id="MobiDB-lite"/>
    </source>
</evidence>
<dbReference type="EMBL" id="CP014263">
    <property type="protein sequence ID" value="AQG82199.1"/>
    <property type="molecule type" value="Genomic_DNA"/>
</dbReference>
<evidence type="ECO:0000256" key="4">
    <source>
        <dbReference type="ARBA" id="ARBA00023136"/>
    </source>
</evidence>
<organism evidence="9 10">
    <name type="scientific">Spirosoma montaniterrae</name>
    <dbReference type="NCBI Taxonomy" id="1178516"/>
    <lineage>
        <taxon>Bacteria</taxon>
        <taxon>Pseudomonadati</taxon>
        <taxon>Bacteroidota</taxon>
        <taxon>Cytophagia</taxon>
        <taxon>Cytophagales</taxon>
        <taxon>Cytophagaceae</taxon>
        <taxon>Spirosoma</taxon>
    </lineage>
</organism>
<dbReference type="OrthoDB" id="1522814at2"/>
<evidence type="ECO:0000313" key="10">
    <source>
        <dbReference type="Proteomes" id="UP000187941"/>
    </source>
</evidence>
<proteinExistence type="inferred from homology"/>